<dbReference type="Proteomes" id="UP000000390">
    <property type="component" value="Chromosome"/>
</dbReference>
<gene>
    <name evidence="2" type="ordered locus">HacjB3_03035</name>
    <name evidence="3" type="ORF">C497_16272</name>
</gene>
<feature type="compositionally biased region" description="Basic and acidic residues" evidence="1">
    <location>
        <begin position="46"/>
        <end position="56"/>
    </location>
</feature>
<dbReference type="PATRIC" id="fig|795797.18.peg.606"/>
<name>D8J7A5_HALJB</name>
<keyword evidence="5" id="KW-1185">Reference proteome</keyword>
<protein>
    <submittedName>
        <fullName evidence="2">Uncharacterized protein</fullName>
    </submittedName>
</protein>
<organism evidence="2 4">
    <name type="scientific">Halalkalicoccus jeotgali (strain DSM 18796 / CECT 7217 / JCM 14584 / KCTC 4019 / B3)</name>
    <dbReference type="NCBI Taxonomy" id="795797"/>
    <lineage>
        <taxon>Archaea</taxon>
        <taxon>Methanobacteriati</taxon>
        <taxon>Methanobacteriota</taxon>
        <taxon>Stenosarchaea group</taxon>
        <taxon>Halobacteria</taxon>
        <taxon>Halobacteriales</taxon>
        <taxon>Halococcaceae</taxon>
        <taxon>Halalkalicoccus</taxon>
    </lineage>
</organism>
<dbReference type="HOGENOM" id="CLU_2874963_0_0_2"/>
<reference evidence="3 5" key="2">
    <citation type="journal article" date="2014" name="PLoS Genet.">
        <title>Phylogenetically driven sequencing of extremely halophilic archaea reveals strategies for static and dynamic osmo-response.</title>
        <authorList>
            <person name="Becker E.A."/>
            <person name="Seitzer P.M."/>
            <person name="Tritt A."/>
            <person name="Larsen D."/>
            <person name="Krusor M."/>
            <person name="Yao A.I."/>
            <person name="Wu D."/>
            <person name="Madern D."/>
            <person name="Eisen J.A."/>
            <person name="Darling A.E."/>
            <person name="Facciotti M.T."/>
        </authorList>
    </citation>
    <scope>NUCLEOTIDE SEQUENCE [LARGE SCALE GENOMIC DNA]</scope>
    <source>
        <strain evidence="3">B3</strain>
        <strain evidence="5">DSM 18796 / CECT 7217 / JCM 14584 / KCTC 4019 / B3</strain>
    </source>
</reference>
<reference evidence="2 4" key="1">
    <citation type="journal article" date="2010" name="J. Bacteriol.">
        <title>Complete genome sequence of Halalkalicoccus jeotgali B3(T), an extremely halophilic archaeon.</title>
        <authorList>
            <person name="Roh S.W."/>
            <person name="Nam Y.D."/>
            <person name="Nam S.H."/>
            <person name="Choi S.H."/>
            <person name="Park H.S."/>
            <person name="Bae J.W."/>
        </authorList>
    </citation>
    <scope>NUCLEOTIDE SEQUENCE [LARGE SCALE GENOMIC DNA]</scope>
    <source>
        <strain evidence="2">B3</strain>
        <strain evidence="4">DSM 18796 / CECT 7217 / JCM 14584 / KCTC 4019 / B3</strain>
    </source>
</reference>
<accession>D8J7A5</accession>
<dbReference type="STRING" id="795797.HacjB3_03035"/>
<dbReference type="Proteomes" id="UP000011645">
    <property type="component" value="Unassembled WGS sequence"/>
</dbReference>
<feature type="region of interest" description="Disordered" evidence="1">
    <location>
        <begin position="42"/>
        <end position="63"/>
    </location>
</feature>
<dbReference type="AlphaFoldDB" id="D8J7A5"/>
<evidence type="ECO:0000313" key="2">
    <source>
        <dbReference type="EMBL" id="ADJ14000.1"/>
    </source>
</evidence>
<evidence type="ECO:0000313" key="5">
    <source>
        <dbReference type="Proteomes" id="UP000011645"/>
    </source>
</evidence>
<evidence type="ECO:0000313" key="3">
    <source>
        <dbReference type="EMBL" id="ELY33954.1"/>
    </source>
</evidence>
<evidence type="ECO:0000313" key="4">
    <source>
        <dbReference type="Proteomes" id="UP000000390"/>
    </source>
</evidence>
<feature type="region of interest" description="Disordered" evidence="1">
    <location>
        <begin position="1"/>
        <end position="24"/>
    </location>
</feature>
<evidence type="ECO:0000256" key="1">
    <source>
        <dbReference type="SAM" id="MobiDB-lite"/>
    </source>
</evidence>
<proteinExistence type="predicted"/>
<dbReference type="EMBL" id="CP002062">
    <property type="protein sequence ID" value="ADJ14000.1"/>
    <property type="molecule type" value="Genomic_DNA"/>
</dbReference>
<dbReference type="EMBL" id="AOHV01000042">
    <property type="protein sequence ID" value="ELY33954.1"/>
    <property type="molecule type" value="Genomic_DNA"/>
</dbReference>
<dbReference type="KEGG" id="hje:HacjB3_03035"/>
<sequence length="63" mass="6758">MDPPDSEASPETHETAPCLACGRETPVPDEVHSPVCYRPLCPACRDSGESRTEGRTDGATQED</sequence>